<comment type="caution">
    <text evidence="1">The sequence shown here is derived from an EMBL/GenBank/DDBJ whole genome shotgun (WGS) entry which is preliminary data.</text>
</comment>
<dbReference type="Proteomes" id="UP000824469">
    <property type="component" value="Unassembled WGS sequence"/>
</dbReference>
<accession>A0AA38C137</accession>
<feature type="non-terminal residue" evidence="1">
    <location>
        <position position="1"/>
    </location>
</feature>
<gene>
    <name evidence="1" type="ORF">KI387_035073</name>
</gene>
<sequence>NPVNHRVFECKLRLRPRPKACLLVCHTLKSTSPIPQREDQRWLSVPTSGAVGLNGHEICGRCHDEWWPMLVGVGLWHEVTDLCRTLLVVSRDSSAGGCVPNFTAPGQA</sequence>
<protein>
    <submittedName>
        <fullName evidence="1">Uncharacterized protein</fullName>
    </submittedName>
</protein>
<dbReference type="AlphaFoldDB" id="A0AA38C137"/>
<keyword evidence="2" id="KW-1185">Reference proteome</keyword>
<evidence type="ECO:0000313" key="2">
    <source>
        <dbReference type="Proteomes" id="UP000824469"/>
    </source>
</evidence>
<proteinExistence type="predicted"/>
<dbReference type="EMBL" id="JAHRHJ020003813">
    <property type="protein sequence ID" value="KAH9290956.1"/>
    <property type="molecule type" value="Genomic_DNA"/>
</dbReference>
<organism evidence="1 2">
    <name type="scientific">Taxus chinensis</name>
    <name type="common">Chinese yew</name>
    <name type="synonym">Taxus wallichiana var. chinensis</name>
    <dbReference type="NCBI Taxonomy" id="29808"/>
    <lineage>
        <taxon>Eukaryota</taxon>
        <taxon>Viridiplantae</taxon>
        <taxon>Streptophyta</taxon>
        <taxon>Embryophyta</taxon>
        <taxon>Tracheophyta</taxon>
        <taxon>Spermatophyta</taxon>
        <taxon>Pinopsida</taxon>
        <taxon>Pinidae</taxon>
        <taxon>Conifers II</taxon>
        <taxon>Cupressales</taxon>
        <taxon>Taxaceae</taxon>
        <taxon>Taxus</taxon>
    </lineage>
</organism>
<reference evidence="1 2" key="1">
    <citation type="journal article" date="2021" name="Nat. Plants">
        <title>The Taxus genome provides insights into paclitaxel biosynthesis.</title>
        <authorList>
            <person name="Xiong X."/>
            <person name="Gou J."/>
            <person name="Liao Q."/>
            <person name="Li Y."/>
            <person name="Zhou Q."/>
            <person name="Bi G."/>
            <person name="Li C."/>
            <person name="Du R."/>
            <person name="Wang X."/>
            <person name="Sun T."/>
            <person name="Guo L."/>
            <person name="Liang H."/>
            <person name="Lu P."/>
            <person name="Wu Y."/>
            <person name="Zhang Z."/>
            <person name="Ro D.K."/>
            <person name="Shang Y."/>
            <person name="Huang S."/>
            <person name="Yan J."/>
        </authorList>
    </citation>
    <scope>NUCLEOTIDE SEQUENCE [LARGE SCALE GENOMIC DNA]</scope>
    <source>
        <strain evidence="1">Ta-2019</strain>
    </source>
</reference>
<name>A0AA38C137_TAXCH</name>
<evidence type="ECO:0000313" key="1">
    <source>
        <dbReference type="EMBL" id="KAH9290956.1"/>
    </source>
</evidence>